<dbReference type="Proteomes" id="UP001470230">
    <property type="component" value="Unassembled WGS sequence"/>
</dbReference>
<evidence type="ECO:0000313" key="3">
    <source>
        <dbReference type="Proteomes" id="UP001470230"/>
    </source>
</evidence>
<dbReference type="SUPFAM" id="SSF56112">
    <property type="entry name" value="Protein kinase-like (PK-like)"/>
    <property type="match status" value="2"/>
</dbReference>
<proteinExistence type="predicted"/>
<accession>A0ABR2KMU4</accession>
<organism evidence="2 3">
    <name type="scientific">Tritrichomonas musculus</name>
    <dbReference type="NCBI Taxonomy" id="1915356"/>
    <lineage>
        <taxon>Eukaryota</taxon>
        <taxon>Metamonada</taxon>
        <taxon>Parabasalia</taxon>
        <taxon>Tritrichomonadida</taxon>
        <taxon>Tritrichomonadidae</taxon>
        <taxon>Tritrichomonas</taxon>
    </lineage>
</organism>
<feature type="domain" description="Serine-threonine/tyrosine-protein kinase catalytic" evidence="1">
    <location>
        <begin position="178"/>
        <end position="239"/>
    </location>
</feature>
<dbReference type="InterPro" id="IPR051681">
    <property type="entry name" value="Ser/Thr_Kinases-Pseudokinases"/>
</dbReference>
<evidence type="ECO:0000313" key="2">
    <source>
        <dbReference type="EMBL" id="KAK8892391.1"/>
    </source>
</evidence>
<gene>
    <name evidence="2" type="ORF">M9Y10_029617</name>
</gene>
<dbReference type="InterPro" id="IPR011009">
    <property type="entry name" value="Kinase-like_dom_sf"/>
</dbReference>
<protein>
    <recommendedName>
        <fullName evidence="1">Serine-threonine/tyrosine-protein kinase catalytic domain-containing protein</fullName>
    </recommendedName>
</protein>
<dbReference type="EMBL" id="JAPFFF010000004">
    <property type="protein sequence ID" value="KAK8892391.1"/>
    <property type="molecule type" value="Genomic_DNA"/>
</dbReference>
<dbReference type="PANTHER" id="PTHR44329">
    <property type="entry name" value="SERINE/THREONINE-PROTEIN KINASE TNNI3K-RELATED"/>
    <property type="match status" value="1"/>
</dbReference>
<dbReference type="PANTHER" id="PTHR44329:SF260">
    <property type="entry name" value="PROTEIN KINASE DOMAIN-CONTAINING PROTEIN"/>
    <property type="match status" value="1"/>
</dbReference>
<reference evidence="2 3" key="1">
    <citation type="submission" date="2024-04" db="EMBL/GenBank/DDBJ databases">
        <title>Tritrichomonas musculus Genome.</title>
        <authorList>
            <person name="Alves-Ferreira E."/>
            <person name="Grigg M."/>
            <person name="Lorenzi H."/>
            <person name="Galac M."/>
        </authorList>
    </citation>
    <scope>NUCLEOTIDE SEQUENCE [LARGE SCALE GENOMIC DNA]</scope>
    <source>
        <strain evidence="2 3">EAF2021</strain>
    </source>
</reference>
<dbReference type="Pfam" id="PF07714">
    <property type="entry name" value="PK_Tyr_Ser-Thr"/>
    <property type="match status" value="2"/>
</dbReference>
<name>A0ABR2KMU4_9EUKA</name>
<dbReference type="Gene3D" id="1.10.510.10">
    <property type="entry name" value="Transferase(Phosphotransferase) domain 1"/>
    <property type="match status" value="2"/>
</dbReference>
<keyword evidence="3" id="KW-1185">Reference proteome</keyword>
<comment type="caution">
    <text evidence="2">The sequence shown here is derived from an EMBL/GenBank/DDBJ whole genome shotgun (WGS) entry which is preliminary data.</text>
</comment>
<feature type="domain" description="Serine-threonine/tyrosine-protein kinase catalytic" evidence="1">
    <location>
        <begin position="2"/>
        <end position="66"/>
    </location>
</feature>
<evidence type="ECO:0000259" key="1">
    <source>
        <dbReference type="Pfam" id="PF07714"/>
    </source>
</evidence>
<sequence length="242" mass="28640">MIVYEIITGEIPFLEFNLNQLTAAILKGYRPKFSQPIPFCYKNLNQKCWNENKDSRPYFRQICNQLEKNPNFITPNVNKEEYYNHIAYINTIYRNDTNEGNYQEVKNVNSPINGANTNLAHIDETEDDMTCKCFNNLNRYKKQDVMIKCNEYKICKICEKETQKQFAAFMSRRKIKRISDDEIESLPNELNIISHLNHPSLLKFVGFSQFDFKKERKSVIITEMFSNGSLEQILDLEKKMLR</sequence>
<dbReference type="InterPro" id="IPR001245">
    <property type="entry name" value="Ser-Thr/Tyr_kinase_cat_dom"/>
</dbReference>